<feature type="transmembrane region" description="Helical" evidence="5">
    <location>
        <begin position="344"/>
        <end position="367"/>
    </location>
</feature>
<evidence type="ECO:0000256" key="4">
    <source>
        <dbReference type="ARBA" id="ARBA00023136"/>
    </source>
</evidence>
<dbReference type="Gene3D" id="1.20.1250.20">
    <property type="entry name" value="MFS general substrate transporter like domains"/>
    <property type="match status" value="2"/>
</dbReference>
<keyword evidence="4 5" id="KW-0472">Membrane</keyword>
<reference evidence="7" key="1">
    <citation type="submission" date="2020-02" db="EMBL/GenBank/DDBJ databases">
        <authorList>
            <person name="Meier V. D."/>
        </authorList>
    </citation>
    <scope>NUCLEOTIDE SEQUENCE</scope>
    <source>
        <strain evidence="7">AVDCRST_MAG13</strain>
    </source>
</reference>
<dbReference type="SUPFAM" id="SSF103473">
    <property type="entry name" value="MFS general substrate transporter"/>
    <property type="match status" value="2"/>
</dbReference>
<dbReference type="Pfam" id="PF07690">
    <property type="entry name" value="MFS_1"/>
    <property type="match status" value="1"/>
</dbReference>
<feature type="transmembrane region" description="Helical" evidence="5">
    <location>
        <begin position="316"/>
        <end position="332"/>
    </location>
</feature>
<protein>
    <submittedName>
        <fullName evidence="7">Uncharacterized MFS-type transporter</fullName>
    </submittedName>
</protein>
<feature type="transmembrane region" description="Helical" evidence="5">
    <location>
        <begin position="149"/>
        <end position="170"/>
    </location>
</feature>
<proteinExistence type="predicted"/>
<feature type="non-terminal residue" evidence="7">
    <location>
        <position position="451"/>
    </location>
</feature>
<comment type="subcellular location">
    <subcellularLocation>
        <location evidence="1">Cell membrane</location>
        <topology evidence="1">Multi-pass membrane protein</topology>
    </subcellularLocation>
</comment>
<dbReference type="InterPro" id="IPR036259">
    <property type="entry name" value="MFS_trans_sf"/>
</dbReference>
<feature type="transmembrane region" description="Helical" evidence="5">
    <location>
        <begin position="62"/>
        <end position="80"/>
    </location>
</feature>
<organism evidence="7">
    <name type="scientific">uncultured Solirubrobacteraceae bacterium</name>
    <dbReference type="NCBI Taxonomy" id="1162706"/>
    <lineage>
        <taxon>Bacteria</taxon>
        <taxon>Bacillati</taxon>
        <taxon>Actinomycetota</taxon>
        <taxon>Thermoleophilia</taxon>
        <taxon>Solirubrobacterales</taxon>
        <taxon>Solirubrobacteraceae</taxon>
        <taxon>environmental samples</taxon>
    </lineage>
</organism>
<feature type="transmembrane region" description="Helical" evidence="5">
    <location>
        <begin position="121"/>
        <end position="143"/>
    </location>
</feature>
<dbReference type="GO" id="GO:0022857">
    <property type="term" value="F:transmembrane transporter activity"/>
    <property type="evidence" value="ECO:0007669"/>
    <property type="project" value="InterPro"/>
</dbReference>
<dbReference type="PANTHER" id="PTHR42718:SF42">
    <property type="entry name" value="EXPORT PROTEIN"/>
    <property type="match status" value="1"/>
</dbReference>
<evidence type="ECO:0000259" key="6">
    <source>
        <dbReference type="PROSITE" id="PS50850"/>
    </source>
</evidence>
<feature type="domain" description="Major facilitator superfamily (MFS) profile" evidence="6">
    <location>
        <begin position="1"/>
        <end position="451"/>
    </location>
</feature>
<evidence type="ECO:0000313" key="7">
    <source>
        <dbReference type="EMBL" id="CAA9488888.1"/>
    </source>
</evidence>
<dbReference type="InterPro" id="IPR011701">
    <property type="entry name" value="MFS"/>
</dbReference>
<evidence type="ECO:0000256" key="2">
    <source>
        <dbReference type="ARBA" id="ARBA00022692"/>
    </source>
</evidence>
<feature type="transmembrane region" description="Helical" evidence="5">
    <location>
        <begin position="86"/>
        <end position="109"/>
    </location>
</feature>
<dbReference type="AlphaFoldDB" id="A0A6J4S3J8"/>
<dbReference type="CDD" id="cd17321">
    <property type="entry name" value="MFS_MMR_MDR_like"/>
    <property type="match status" value="1"/>
</dbReference>
<dbReference type="EMBL" id="CADCVO010000258">
    <property type="protein sequence ID" value="CAA9488888.1"/>
    <property type="molecule type" value="Genomic_DNA"/>
</dbReference>
<keyword evidence="3 5" id="KW-1133">Transmembrane helix</keyword>
<accession>A0A6J4S3J8</accession>
<dbReference type="GO" id="GO:0005886">
    <property type="term" value="C:plasma membrane"/>
    <property type="evidence" value="ECO:0007669"/>
    <property type="project" value="UniProtKB-SubCell"/>
</dbReference>
<feature type="transmembrane region" description="Helical" evidence="5">
    <location>
        <begin position="182"/>
        <end position="201"/>
    </location>
</feature>
<dbReference type="PANTHER" id="PTHR42718">
    <property type="entry name" value="MAJOR FACILITATOR SUPERFAMILY MULTIDRUG TRANSPORTER MFSC"/>
    <property type="match status" value="1"/>
</dbReference>
<feature type="transmembrane region" description="Helical" evidence="5">
    <location>
        <begin position="252"/>
        <end position="272"/>
    </location>
</feature>
<sequence length="451" mass="45026">MCAALALVVSAVASLNIALPELAGDLGASQTDQQWIVDAYAVVFAGLLLPAGAVGDRFGRRGVLLAGLVLFGAAYLAGTLAGSPEVLIACRAVAGVGAALIMPATLSIITATFPDDERDRAVAIWAGVAGAGAILGLLISGGLLELASWQWVFGANAAWAALALGLAVRFAPASREGAGAPLDPVGGLLSATGLAAVILAIIEAPVRGWLDPLVVGVLLAGVALLAAFVLWERRRRDPLLDPALFRLRGFSAGTLAITLQFFALFGFFFVLLQYAQLVLGYGPLQAALAMVPLGLTLIASARGVAPRIAARTGMRLPMVGGLLLIAAGFAWLSRLDAGSAYPTLLLGLVLIGSGAGLSTAPATAVIVTSLPPAKQGVASAVNDTAREVGGALGIAVLGSVLADRYAAGVAAATDALPGAAGAQAEASLAGALSVAGRLGRPDLAQAAQAAF</sequence>
<evidence type="ECO:0000256" key="1">
    <source>
        <dbReference type="ARBA" id="ARBA00004651"/>
    </source>
</evidence>
<keyword evidence="2 5" id="KW-0812">Transmembrane</keyword>
<feature type="transmembrane region" description="Helical" evidence="5">
    <location>
        <begin position="284"/>
        <end position="304"/>
    </location>
</feature>
<gene>
    <name evidence="7" type="ORF">AVDCRST_MAG13-1622</name>
</gene>
<name>A0A6J4S3J8_9ACTN</name>
<evidence type="ECO:0000256" key="5">
    <source>
        <dbReference type="SAM" id="Phobius"/>
    </source>
</evidence>
<feature type="transmembrane region" description="Helical" evidence="5">
    <location>
        <begin position="213"/>
        <end position="231"/>
    </location>
</feature>
<evidence type="ECO:0000256" key="3">
    <source>
        <dbReference type="ARBA" id="ARBA00022989"/>
    </source>
</evidence>
<dbReference type="InterPro" id="IPR020846">
    <property type="entry name" value="MFS_dom"/>
</dbReference>
<feature type="transmembrane region" description="Helical" evidence="5">
    <location>
        <begin position="34"/>
        <end position="55"/>
    </location>
</feature>
<dbReference type="PROSITE" id="PS50850">
    <property type="entry name" value="MFS"/>
    <property type="match status" value="1"/>
</dbReference>